<evidence type="ECO:0000256" key="1">
    <source>
        <dbReference type="ARBA" id="ARBA00022531"/>
    </source>
</evidence>
<gene>
    <name evidence="4" type="ORF">HYH03_006219</name>
</gene>
<dbReference type="PANTHER" id="PTHR33791:SF1">
    <property type="entry name" value="RUBISCO CHAPERONE RBCX"/>
    <property type="match status" value="1"/>
</dbReference>
<protein>
    <submittedName>
        <fullName evidence="4">Uncharacterized protein</fullName>
    </submittedName>
</protein>
<dbReference type="GO" id="GO:0015977">
    <property type="term" value="P:carbon fixation"/>
    <property type="evidence" value="ECO:0007669"/>
    <property type="project" value="UniProtKB-KW"/>
</dbReference>
<dbReference type="Gene3D" id="1.10.1200.210">
    <property type="entry name" value="Chaperonin-like RbcX"/>
    <property type="match status" value="1"/>
</dbReference>
<accession>A0A835YDL5</accession>
<evidence type="ECO:0000313" key="5">
    <source>
        <dbReference type="Proteomes" id="UP000612055"/>
    </source>
</evidence>
<dbReference type="InterPro" id="IPR003435">
    <property type="entry name" value="Chaperonin_RcbX"/>
</dbReference>
<proteinExistence type="predicted"/>
<sequence length="162" mass="17220">MFVPSDGISGSSPERRAATALRALFTQVAARVVLEQLQGPAGPTLTGHTSYNQTAYLDLMDFMGVPMKGEGGDEWLALVMKKNHALALRLMEVREAYLEEFSWQQVAELATKETKESNTKLMRAAAMASLAASFREAPGQAACLSADDMDGGGMGPAGHGSP</sequence>
<dbReference type="Pfam" id="PF02341">
    <property type="entry name" value="RbcX"/>
    <property type="match status" value="1"/>
</dbReference>
<evidence type="ECO:0000256" key="3">
    <source>
        <dbReference type="ARBA" id="ARBA00023300"/>
    </source>
</evidence>
<dbReference type="EMBL" id="JAEHOE010000023">
    <property type="protein sequence ID" value="KAG2495619.1"/>
    <property type="molecule type" value="Genomic_DNA"/>
</dbReference>
<comment type="caution">
    <text evidence="4">The sequence shown here is derived from an EMBL/GenBank/DDBJ whole genome shotgun (WGS) entry which is preliminary data.</text>
</comment>
<dbReference type="AlphaFoldDB" id="A0A835YDL5"/>
<dbReference type="InterPro" id="IPR038052">
    <property type="entry name" value="Chaperonin_RbcX_sf"/>
</dbReference>
<organism evidence="4 5">
    <name type="scientific">Edaphochlamys debaryana</name>
    <dbReference type="NCBI Taxonomy" id="47281"/>
    <lineage>
        <taxon>Eukaryota</taxon>
        <taxon>Viridiplantae</taxon>
        <taxon>Chlorophyta</taxon>
        <taxon>core chlorophytes</taxon>
        <taxon>Chlorophyceae</taxon>
        <taxon>CS clade</taxon>
        <taxon>Chlamydomonadales</taxon>
        <taxon>Chlamydomonadales incertae sedis</taxon>
        <taxon>Edaphochlamys</taxon>
    </lineage>
</organism>
<dbReference type="PANTHER" id="PTHR33791">
    <property type="entry name" value="CHAPERONIN-LIKE RBCX PROTEIN 1, CHLOROPLASTIC"/>
    <property type="match status" value="1"/>
</dbReference>
<keyword evidence="2" id="KW-0143">Chaperone</keyword>
<dbReference type="SUPFAM" id="SSF158615">
    <property type="entry name" value="RbcX-like"/>
    <property type="match status" value="1"/>
</dbReference>
<dbReference type="GO" id="GO:0110102">
    <property type="term" value="P:ribulose bisphosphate carboxylase complex assembly"/>
    <property type="evidence" value="ECO:0007669"/>
    <property type="project" value="InterPro"/>
</dbReference>
<dbReference type="Proteomes" id="UP000612055">
    <property type="component" value="Unassembled WGS sequence"/>
</dbReference>
<keyword evidence="5" id="KW-1185">Reference proteome</keyword>
<name>A0A835YDL5_9CHLO</name>
<keyword evidence="1" id="KW-0602">Photosynthesis</keyword>
<evidence type="ECO:0000313" key="4">
    <source>
        <dbReference type="EMBL" id="KAG2495619.1"/>
    </source>
</evidence>
<dbReference type="GO" id="GO:0015979">
    <property type="term" value="P:photosynthesis"/>
    <property type="evidence" value="ECO:0007669"/>
    <property type="project" value="UniProtKB-KW"/>
</dbReference>
<dbReference type="OrthoDB" id="513226at2759"/>
<dbReference type="GO" id="GO:0044183">
    <property type="term" value="F:protein folding chaperone"/>
    <property type="evidence" value="ECO:0007669"/>
    <property type="project" value="InterPro"/>
</dbReference>
<keyword evidence="3" id="KW-0120">Carbon dioxide fixation</keyword>
<evidence type="ECO:0000256" key="2">
    <source>
        <dbReference type="ARBA" id="ARBA00023186"/>
    </source>
</evidence>
<reference evidence="4" key="1">
    <citation type="journal article" date="2020" name="bioRxiv">
        <title>Comparative genomics of Chlamydomonas.</title>
        <authorList>
            <person name="Craig R.J."/>
            <person name="Hasan A.R."/>
            <person name="Ness R.W."/>
            <person name="Keightley P.D."/>
        </authorList>
    </citation>
    <scope>NUCLEOTIDE SEQUENCE</scope>
    <source>
        <strain evidence="4">CCAP 11/70</strain>
    </source>
</reference>